<reference evidence="4" key="2">
    <citation type="journal article" date="2010" name="Science">
        <title>The genome of the Western clawed frog Xenopus tropicalis.</title>
        <authorList>
            <person name="Hellsten U."/>
            <person name="Harland R.M."/>
            <person name="Gilchrist M.J."/>
            <person name="Hendrix D."/>
            <person name="Jurka J."/>
            <person name="Kapitonov V."/>
            <person name="Ovcharenko I."/>
            <person name="Putnam N.H."/>
            <person name="Shu S."/>
            <person name="Taher L."/>
            <person name="Blitz I.L."/>
            <person name="Blumberg B."/>
            <person name="Dichmann D.S."/>
            <person name="Dubchak I."/>
            <person name="Amaya E."/>
            <person name="Detter J.C."/>
            <person name="Fletcher R."/>
            <person name="Gerhard D.S."/>
            <person name="Goodstein D."/>
            <person name="Graves T."/>
            <person name="Grigoriev I.V."/>
            <person name="Grimwood J."/>
            <person name="Kawashima T."/>
            <person name="Lindquist E."/>
            <person name="Lucas S.M."/>
            <person name="Mead P.E."/>
            <person name="Mitros T."/>
            <person name="Ogino H."/>
            <person name="Ohta Y."/>
            <person name="Poliakov A.V."/>
            <person name="Pollet N."/>
            <person name="Robert J."/>
            <person name="Salamov A."/>
            <person name="Sater A.K."/>
            <person name="Schmutz J."/>
            <person name="Terry A."/>
            <person name="Vize P.D."/>
            <person name="Warren W.C."/>
            <person name="Wells D."/>
            <person name="Wills A."/>
            <person name="Wilson R.K."/>
            <person name="Zimmerman L.B."/>
            <person name="Zorn A.M."/>
            <person name="Grainger R."/>
            <person name="Grammer T."/>
            <person name="Khokha M.K."/>
            <person name="Richardson P.M."/>
            <person name="Rokhsar D.S."/>
        </authorList>
    </citation>
    <scope>NUCLEOTIDE SEQUENCE [LARGE SCALE GENOMIC DNA]</scope>
    <source>
        <strain evidence="4">Nigerian</strain>
    </source>
</reference>
<dbReference type="PANTHER" id="PTHR32083">
    <property type="entry name" value="CILIA AND FLAGELLA-ASSOCIATED PROTEIN 58-RELATED"/>
    <property type="match status" value="1"/>
</dbReference>
<evidence type="ECO:0000259" key="3">
    <source>
        <dbReference type="Pfam" id="PF21771"/>
    </source>
</evidence>
<dbReference type="InterPro" id="IPR049270">
    <property type="entry name" value="CFAP58_CC"/>
</dbReference>
<dbReference type="AlphaFoldDB" id="A0A1B8XS86"/>
<organism evidence="4">
    <name type="scientific">Xenopus tropicalis</name>
    <name type="common">Western clawed frog</name>
    <name type="synonym">Silurana tropicalis</name>
    <dbReference type="NCBI Taxonomy" id="8364"/>
    <lineage>
        <taxon>Eukaryota</taxon>
        <taxon>Metazoa</taxon>
        <taxon>Chordata</taxon>
        <taxon>Craniata</taxon>
        <taxon>Vertebrata</taxon>
        <taxon>Euteleostomi</taxon>
        <taxon>Amphibia</taxon>
        <taxon>Batrachia</taxon>
        <taxon>Anura</taxon>
        <taxon>Pipoidea</taxon>
        <taxon>Pipidae</taxon>
        <taxon>Xenopodinae</taxon>
        <taxon>Xenopus</taxon>
        <taxon>Silurana</taxon>
    </lineage>
</organism>
<evidence type="ECO:0000256" key="1">
    <source>
        <dbReference type="ARBA" id="ARBA00023054"/>
    </source>
</evidence>
<reference evidence="4" key="3">
    <citation type="submission" date="2016-05" db="EMBL/GenBank/DDBJ databases">
        <title>WGS assembly of Xenopus tropicalis.</title>
        <authorList>
            <person name="Sessions A."/>
            <person name="Jenkins J."/>
            <person name="Mitros T."/>
            <person name="Lyons J.T."/>
            <person name="Dichmann D.S."/>
            <person name="Robert J."/>
            <person name="Harland R.M."/>
            <person name="Rokhsar D.S."/>
        </authorList>
    </citation>
    <scope>NUCLEOTIDE SEQUENCE</scope>
    <source>
        <strain evidence="4">Nigerian</strain>
    </source>
</reference>
<gene>
    <name evidence="4" type="ORF">XENTR_v90030727mg</name>
</gene>
<protein>
    <recommendedName>
        <fullName evidence="3">Cilia- and flagella-associated protein 58 central coiled coil domain-containing protein</fullName>
    </recommendedName>
</protein>
<dbReference type="Pfam" id="PF21771">
    <property type="entry name" value="CFAP58_CC"/>
    <property type="match status" value="1"/>
</dbReference>
<dbReference type="PANTHER" id="PTHR32083:SF0">
    <property type="entry name" value="CILIA AND FLAGELLA-ASSOCIATED PROTEIN 58"/>
    <property type="match status" value="1"/>
</dbReference>
<proteinExistence type="predicted"/>
<reference evidence="4" key="1">
    <citation type="submission" date="2009-11" db="EMBL/GenBank/DDBJ databases">
        <authorList>
            <consortium name="US DOE Joint Genome Institute (JGI-PGF)"/>
            <person name="Ottilar R."/>
            <person name="Schmutz J."/>
            <person name="Salamov A."/>
            <person name="Cheng J.F."/>
            <person name="Lucas S."/>
            <person name="Pitluck S."/>
            <person name="Gundlach H."/>
            <person name="Guo Y."/>
            <person name="Haberer G."/>
            <person name="Nasrallah J."/>
            <person name="Mayer K.F.X."/>
            <person name="van de Peer Y."/>
            <person name="Weigel D."/>
            <person name="Grigoriev I.V."/>
        </authorList>
    </citation>
    <scope>NUCLEOTIDE SEQUENCE</scope>
    <source>
        <strain evidence="4">Nigerian</strain>
    </source>
</reference>
<feature type="domain" description="Cilia- and flagella-associated protein 58 central coiled coil" evidence="3">
    <location>
        <begin position="1"/>
        <end position="107"/>
    </location>
</feature>
<feature type="coiled-coil region" evidence="2">
    <location>
        <begin position="12"/>
        <end position="46"/>
    </location>
</feature>
<feature type="coiled-coil region" evidence="2">
    <location>
        <begin position="82"/>
        <end position="116"/>
    </location>
</feature>
<sequence>MKQQSVETKQLIDNQEAEEKKLLKIISEADAERLRQKKELEQVISERDILGSQLVRRNDELALLYEKIKIQQSILNKGEIQYKQRVEDIRLLKLEIKKLRREKGILTKTVANVEELRYTAEVQLMYKYIQGV</sequence>
<dbReference type="EMBL" id="KV466443">
    <property type="protein sequence ID" value="OCA13525.1"/>
    <property type="molecule type" value="Genomic_DNA"/>
</dbReference>
<accession>A0A1B8XS86</accession>
<keyword evidence="1 2" id="KW-0175">Coiled coil</keyword>
<evidence type="ECO:0000256" key="2">
    <source>
        <dbReference type="SAM" id="Coils"/>
    </source>
</evidence>
<evidence type="ECO:0000313" key="4">
    <source>
        <dbReference type="EMBL" id="OCA13525.1"/>
    </source>
</evidence>
<name>A0A1B8XS86_XENTR</name>